<dbReference type="Gene3D" id="3.30.300.20">
    <property type="match status" value="1"/>
</dbReference>
<dbReference type="GO" id="GO:0005525">
    <property type="term" value="F:GTP binding"/>
    <property type="evidence" value="ECO:0007669"/>
    <property type="project" value="UniProtKB-UniRule"/>
</dbReference>
<reference evidence="11 12" key="1">
    <citation type="journal article" date="2014" name="Genome Announc.">
        <title>Comparative Genome Analysis of Two Isolates of the Fish Pathogen Piscirickettsia salmonis from Different Hosts Reveals Major Differences in Virulence-Associated Secretion Systems.</title>
        <authorList>
            <person name="Bohle H."/>
            <person name="Henriquez P."/>
            <person name="Grothusen H."/>
            <person name="Navas E."/>
            <person name="Sandoval A."/>
            <person name="Bustamante F."/>
            <person name="Bustos P."/>
            <person name="Mancilla M."/>
        </authorList>
    </citation>
    <scope>NUCLEOTIDE SEQUENCE [LARGE SCALE GENOMIC DNA]</scope>
    <source>
        <strain evidence="12">B1-32597</strain>
    </source>
</reference>
<feature type="binding site" evidence="8">
    <location>
        <begin position="184"/>
        <end position="191"/>
    </location>
    <ligand>
        <name>GTP</name>
        <dbReference type="ChEBI" id="CHEBI:37565"/>
        <label>2</label>
    </ligand>
</feature>
<evidence type="ECO:0000256" key="9">
    <source>
        <dbReference type="PROSITE-ProRule" id="PRU01049"/>
    </source>
</evidence>
<dbReference type="InterPro" id="IPR031166">
    <property type="entry name" value="G_ENGA"/>
</dbReference>
<dbReference type="InterPro" id="IPR005225">
    <property type="entry name" value="Small_GTP-bd"/>
</dbReference>
<dbReference type="FunFam" id="3.30.300.20:FF:000004">
    <property type="entry name" value="GTPase Der"/>
    <property type="match status" value="1"/>
</dbReference>
<dbReference type="PIRSF" id="PIRSF006485">
    <property type="entry name" value="GTP-binding_EngA"/>
    <property type="match status" value="1"/>
</dbReference>
<evidence type="ECO:0000313" key="12">
    <source>
        <dbReference type="Proteomes" id="UP000029558"/>
    </source>
</evidence>
<evidence type="ECO:0000256" key="10">
    <source>
        <dbReference type="RuleBase" id="RU004481"/>
    </source>
</evidence>
<dbReference type="Pfam" id="PF01926">
    <property type="entry name" value="MMR_HSR1"/>
    <property type="match status" value="2"/>
</dbReference>
<dbReference type="CDD" id="cd01895">
    <property type="entry name" value="EngA2"/>
    <property type="match status" value="1"/>
</dbReference>
<proteinExistence type="inferred from homology"/>
<dbReference type="EMBL" id="CP012508">
    <property type="protein sequence ID" value="ALB22201.1"/>
    <property type="molecule type" value="Genomic_DNA"/>
</dbReference>
<sequence>MLPVVALVGRPNVGKSTLFNRLTKSRDALVHDQPGVTRDRQYGEGCLGEKPFIVIDTGGVGEHDGQIDQKMLAQSWQAALEADVVLLLVDGRAGMTSVDEEIAQNLREIHKKVYLVVNKTDGIDAMAASAEFYALGYPDVYTIAASHGRGVLSLIESTLESFDLDFFKEIEEEKTLGVKVALVGRPNVGKSTLTNRLLGEERVVAFDEPGTTRDSIFIPMQKNGKEYTLIDTAGVRRRKNVKDVVEKFSIIKTLQAIEAAHVVVMMFDAQAGIVDQDLSLLGFAVDAGKSIVIAVNKWDGLESQVREYIKTELSRKLTFTDYVRIHFISALHGTAVGDLFASVDEAYDSATRILSANQLTQILQKSTQMHAPPLVKGRRIKLRFAHCGGHNPPVIVIHGNQTTSLPEAYRRYLVHQFRKEIKLMGTPIRLEFKTGENPFAGKKNDLTERQVNRKRRYMKIIKKKYGK</sequence>
<evidence type="ECO:0000256" key="5">
    <source>
        <dbReference type="ARBA" id="ARBA00022741"/>
    </source>
</evidence>
<dbReference type="Proteomes" id="UP000029558">
    <property type="component" value="Chromosome"/>
</dbReference>
<dbReference type="GO" id="GO:0042254">
    <property type="term" value="P:ribosome biogenesis"/>
    <property type="evidence" value="ECO:0007669"/>
    <property type="project" value="UniProtKB-KW"/>
</dbReference>
<keyword evidence="3 8" id="KW-0690">Ribosome biogenesis</keyword>
<protein>
    <recommendedName>
        <fullName evidence="2 8">GTPase Der</fullName>
    </recommendedName>
    <alternativeName>
        <fullName evidence="7 8">GTP-binding protein EngA</fullName>
    </alternativeName>
</protein>
<dbReference type="NCBIfam" id="TIGR00231">
    <property type="entry name" value="small_GTP"/>
    <property type="match status" value="2"/>
</dbReference>
<feature type="binding site" evidence="8">
    <location>
        <begin position="296"/>
        <end position="299"/>
    </location>
    <ligand>
        <name>GTP</name>
        <dbReference type="ChEBI" id="CHEBI:37565"/>
        <label>2</label>
    </ligand>
</feature>
<dbReference type="InterPro" id="IPR015946">
    <property type="entry name" value="KH_dom-like_a/b"/>
</dbReference>
<evidence type="ECO:0000256" key="7">
    <source>
        <dbReference type="ARBA" id="ARBA00032345"/>
    </source>
</evidence>
<dbReference type="InterPro" id="IPR016484">
    <property type="entry name" value="GTPase_Der"/>
</dbReference>
<dbReference type="RefSeq" id="WP_027242841.1">
    <property type="nucleotide sequence ID" value="NZ_CP012508.1"/>
</dbReference>
<evidence type="ECO:0000256" key="2">
    <source>
        <dbReference type="ARBA" id="ARBA00020953"/>
    </source>
</evidence>
<dbReference type="Gene3D" id="3.40.50.300">
    <property type="entry name" value="P-loop containing nucleotide triphosphate hydrolases"/>
    <property type="match status" value="2"/>
</dbReference>
<dbReference type="Pfam" id="PF14714">
    <property type="entry name" value="KH_dom-like"/>
    <property type="match status" value="1"/>
</dbReference>
<dbReference type="InterPro" id="IPR027417">
    <property type="entry name" value="P-loop_NTPase"/>
</dbReference>
<dbReference type="OrthoDB" id="9805918at2"/>
<name>A0A1L6THB3_PISSA</name>
<evidence type="ECO:0000256" key="3">
    <source>
        <dbReference type="ARBA" id="ARBA00022517"/>
    </source>
</evidence>
<evidence type="ECO:0000256" key="1">
    <source>
        <dbReference type="ARBA" id="ARBA00008279"/>
    </source>
</evidence>
<feature type="binding site" evidence="8">
    <location>
        <begin position="118"/>
        <end position="121"/>
    </location>
    <ligand>
        <name>GTP</name>
        <dbReference type="ChEBI" id="CHEBI:37565"/>
        <label>1</label>
    </ligand>
</feature>
<feature type="binding site" evidence="8">
    <location>
        <begin position="9"/>
        <end position="16"/>
    </location>
    <ligand>
        <name>GTP</name>
        <dbReference type="ChEBI" id="CHEBI:37565"/>
        <label>1</label>
    </ligand>
</feature>
<keyword evidence="6 8" id="KW-0342">GTP-binding</keyword>
<dbReference type="GO" id="GO:0043022">
    <property type="term" value="F:ribosome binding"/>
    <property type="evidence" value="ECO:0007669"/>
    <property type="project" value="TreeGrafter"/>
</dbReference>
<dbReference type="SUPFAM" id="SSF52540">
    <property type="entry name" value="P-loop containing nucleoside triphosphate hydrolases"/>
    <property type="match status" value="2"/>
</dbReference>
<evidence type="ECO:0000256" key="8">
    <source>
        <dbReference type="HAMAP-Rule" id="MF_00195"/>
    </source>
</evidence>
<feature type="binding site" evidence="8">
    <location>
        <begin position="231"/>
        <end position="235"/>
    </location>
    <ligand>
        <name>GTP</name>
        <dbReference type="ChEBI" id="CHEBI:37565"/>
        <label>2</label>
    </ligand>
</feature>
<dbReference type="HAMAP" id="MF_00195">
    <property type="entry name" value="GTPase_Der"/>
    <property type="match status" value="1"/>
</dbReference>
<evidence type="ECO:0000313" key="11">
    <source>
        <dbReference type="EMBL" id="ALB22201.1"/>
    </source>
</evidence>
<feature type="binding site" evidence="8">
    <location>
        <begin position="56"/>
        <end position="60"/>
    </location>
    <ligand>
        <name>GTP</name>
        <dbReference type="ChEBI" id="CHEBI:37565"/>
        <label>1</label>
    </ligand>
</feature>
<dbReference type="InterPro" id="IPR006073">
    <property type="entry name" value="GTP-bd"/>
</dbReference>
<dbReference type="PANTHER" id="PTHR43834">
    <property type="entry name" value="GTPASE DER"/>
    <property type="match status" value="1"/>
</dbReference>
<dbReference type="InterPro" id="IPR032859">
    <property type="entry name" value="KH_dom-like"/>
</dbReference>
<keyword evidence="4 10" id="KW-0677">Repeat</keyword>
<accession>A0A1L6THB3</accession>
<dbReference type="NCBIfam" id="TIGR03594">
    <property type="entry name" value="GTPase_EngA"/>
    <property type="match status" value="1"/>
</dbReference>
<dbReference type="AlphaFoldDB" id="A0A1L6THB3"/>
<dbReference type="FunFam" id="3.40.50.300:FF:000040">
    <property type="entry name" value="GTPase Der"/>
    <property type="match status" value="1"/>
</dbReference>
<dbReference type="PANTHER" id="PTHR43834:SF6">
    <property type="entry name" value="GTPASE DER"/>
    <property type="match status" value="1"/>
</dbReference>
<dbReference type="PROSITE" id="PS51712">
    <property type="entry name" value="G_ENGA"/>
    <property type="match status" value="2"/>
</dbReference>
<keyword evidence="5 8" id="KW-0547">Nucleotide-binding</keyword>
<comment type="subunit">
    <text evidence="8">Associates with the 50S ribosomal subunit.</text>
</comment>
<gene>
    <name evidence="11" type="primary">engA</name>
    <name evidence="8" type="synonym">der</name>
    <name evidence="11" type="ORF">KU39_1018</name>
</gene>
<evidence type="ECO:0000256" key="4">
    <source>
        <dbReference type="ARBA" id="ARBA00022737"/>
    </source>
</evidence>
<evidence type="ECO:0000256" key="6">
    <source>
        <dbReference type="ARBA" id="ARBA00023134"/>
    </source>
</evidence>
<comment type="similarity">
    <text evidence="1 8 9 10">Belongs to the TRAFAC class TrmE-Era-EngA-EngB-Septin-like GTPase superfamily. EngA (Der) GTPase family.</text>
</comment>
<organism evidence="11 12">
    <name type="scientific">Piscirickettsia salmonis</name>
    <dbReference type="NCBI Taxonomy" id="1238"/>
    <lineage>
        <taxon>Bacteria</taxon>
        <taxon>Pseudomonadati</taxon>
        <taxon>Pseudomonadota</taxon>
        <taxon>Gammaproteobacteria</taxon>
        <taxon>Thiotrichales</taxon>
        <taxon>Piscirickettsiaceae</taxon>
        <taxon>Piscirickettsia</taxon>
    </lineage>
</organism>
<comment type="function">
    <text evidence="8 10">GTPase that plays an essential role in the late steps of ribosome biogenesis.</text>
</comment>
<dbReference type="FunFam" id="3.40.50.300:FF:000057">
    <property type="entry name" value="GTPase Der"/>
    <property type="match status" value="1"/>
</dbReference>
<dbReference type="CDD" id="cd01894">
    <property type="entry name" value="EngA1"/>
    <property type="match status" value="1"/>
</dbReference>